<dbReference type="EMBL" id="JQCN01000045">
    <property type="protein sequence ID" value="KRN98515.1"/>
    <property type="molecule type" value="Genomic_DNA"/>
</dbReference>
<dbReference type="SUPFAM" id="SSF55826">
    <property type="entry name" value="YbaK/ProRS associated domain"/>
    <property type="match status" value="1"/>
</dbReference>
<evidence type="ECO:0000256" key="2">
    <source>
        <dbReference type="ARBA" id="ARBA00022917"/>
    </source>
</evidence>
<dbReference type="PANTHER" id="PTHR31423">
    <property type="entry name" value="YBAK DOMAIN-CONTAINING PROTEIN"/>
    <property type="match status" value="1"/>
</dbReference>
<dbReference type="InterPro" id="IPR007214">
    <property type="entry name" value="YbaK/aa-tRNA-synth-assoc-dom"/>
</dbReference>
<dbReference type="RefSeq" id="WP_017868408.1">
    <property type="nucleotide sequence ID" value="NZ_BJYB01000016.1"/>
</dbReference>
<name>A0A0R2L9S4_9LACO</name>
<proteinExistence type="inferred from homology"/>
<feature type="domain" description="YbaK/aminoacyl-tRNA synthetase-associated" evidence="3">
    <location>
        <begin position="30"/>
        <end position="151"/>
    </location>
</feature>
<sequence length="166" mass="18879">MSLATREEAITFLQKNQIPYSEIQHDAVWTAKDVVNLQGVNFPVIKNLFLKKKKSEQFFLYLLVGEKKVSFKSLAPQLQVSRSKLIFATEEELATVLGLKPGYVTPLGLIHDTDNQVTVVLDRELQEVNLIGIHPNTNMETVIIQYSDLLKMIEIMKHKVIEVDSV</sequence>
<comment type="caution">
    <text evidence="4">The sequence shown here is derived from an EMBL/GenBank/DDBJ whole genome shotgun (WGS) entry which is preliminary data.</text>
</comment>
<organism evidence="4 5">
    <name type="scientific">Ligilactobacillus pobuzihii</name>
    <dbReference type="NCBI Taxonomy" id="449659"/>
    <lineage>
        <taxon>Bacteria</taxon>
        <taxon>Bacillati</taxon>
        <taxon>Bacillota</taxon>
        <taxon>Bacilli</taxon>
        <taxon>Lactobacillales</taxon>
        <taxon>Lactobacillaceae</taxon>
        <taxon>Ligilactobacillus</taxon>
    </lineage>
</organism>
<dbReference type="PATRIC" id="fig|449659.4.peg.1892"/>
<gene>
    <name evidence="4" type="ORF">IV66_GL001846</name>
</gene>
<evidence type="ECO:0000259" key="3">
    <source>
        <dbReference type="Pfam" id="PF04073"/>
    </source>
</evidence>
<protein>
    <submittedName>
        <fullName evidence="4">YbaK prolyl-tRNA synthetase</fullName>
    </submittedName>
</protein>
<dbReference type="AlphaFoldDB" id="A0A0R2L9S4"/>
<evidence type="ECO:0000256" key="1">
    <source>
        <dbReference type="ARBA" id="ARBA00010201"/>
    </source>
</evidence>
<dbReference type="GO" id="GO:0004812">
    <property type="term" value="F:aminoacyl-tRNA ligase activity"/>
    <property type="evidence" value="ECO:0007669"/>
    <property type="project" value="UniProtKB-KW"/>
</dbReference>
<dbReference type="PANTHER" id="PTHR31423:SF3">
    <property type="entry name" value="PROLYL-TRNA SYNTHETASE ASSOCIATED DOMAIN-CONTAINING PROTEIN 1-RELATED"/>
    <property type="match status" value="1"/>
</dbReference>
<dbReference type="GO" id="GO:0002161">
    <property type="term" value="F:aminoacyl-tRNA deacylase activity"/>
    <property type="evidence" value="ECO:0007669"/>
    <property type="project" value="InterPro"/>
</dbReference>
<dbReference type="Gene3D" id="3.90.960.10">
    <property type="entry name" value="YbaK/aminoacyl-tRNA synthetase-associated domain"/>
    <property type="match status" value="1"/>
</dbReference>
<dbReference type="OrthoDB" id="9798587at2"/>
<keyword evidence="5" id="KW-1185">Reference proteome</keyword>
<dbReference type="GO" id="GO:0006412">
    <property type="term" value="P:translation"/>
    <property type="evidence" value="ECO:0007669"/>
    <property type="project" value="UniProtKB-KW"/>
</dbReference>
<dbReference type="InterPro" id="IPR036754">
    <property type="entry name" value="YbaK/aa-tRNA-synt-asso_dom_sf"/>
</dbReference>
<dbReference type="Proteomes" id="UP000051886">
    <property type="component" value="Unassembled WGS sequence"/>
</dbReference>
<reference evidence="4 5" key="1">
    <citation type="journal article" date="2015" name="Genome Announc.">
        <title>Expanding the biotechnology potential of lactobacilli through comparative genomics of 213 strains and associated genera.</title>
        <authorList>
            <person name="Sun Z."/>
            <person name="Harris H.M."/>
            <person name="McCann A."/>
            <person name="Guo C."/>
            <person name="Argimon S."/>
            <person name="Zhang W."/>
            <person name="Yang X."/>
            <person name="Jeffery I.B."/>
            <person name="Cooney J.C."/>
            <person name="Kagawa T.F."/>
            <person name="Liu W."/>
            <person name="Song Y."/>
            <person name="Salvetti E."/>
            <person name="Wrobel A."/>
            <person name="Rasinkangas P."/>
            <person name="Parkhill J."/>
            <person name="Rea M.C."/>
            <person name="O'Sullivan O."/>
            <person name="Ritari J."/>
            <person name="Douillard F.P."/>
            <person name="Paul Ross R."/>
            <person name="Yang R."/>
            <person name="Briner A.E."/>
            <person name="Felis G.E."/>
            <person name="de Vos W.M."/>
            <person name="Barrangou R."/>
            <person name="Klaenhammer T.R."/>
            <person name="Caufield P.W."/>
            <person name="Cui Y."/>
            <person name="Zhang H."/>
            <person name="O'Toole P.W."/>
        </authorList>
    </citation>
    <scope>NUCLEOTIDE SEQUENCE [LARGE SCALE GENOMIC DNA]</scope>
    <source>
        <strain evidence="4 5">NBRC 103219</strain>
    </source>
</reference>
<dbReference type="Pfam" id="PF04073">
    <property type="entry name" value="tRNA_edit"/>
    <property type="match status" value="1"/>
</dbReference>
<accession>A0A0R2L9S4</accession>
<keyword evidence="4" id="KW-0030">Aminoacyl-tRNA synthetase</keyword>
<keyword evidence="4" id="KW-0436">Ligase</keyword>
<evidence type="ECO:0000313" key="5">
    <source>
        <dbReference type="Proteomes" id="UP000051886"/>
    </source>
</evidence>
<dbReference type="InterPro" id="IPR040285">
    <property type="entry name" value="ProX/PRXD1"/>
</dbReference>
<keyword evidence="2" id="KW-0648">Protein biosynthesis</keyword>
<evidence type="ECO:0000313" key="4">
    <source>
        <dbReference type="EMBL" id="KRN98515.1"/>
    </source>
</evidence>
<comment type="similarity">
    <text evidence="1">Belongs to the PRORSD1 family.</text>
</comment>